<dbReference type="Proteomes" id="UP000317893">
    <property type="component" value="Unassembled WGS sequence"/>
</dbReference>
<proteinExistence type="predicted"/>
<dbReference type="Gene3D" id="2.40.50.140">
    <property type="entry name" value="Nucleic acid-binding proteins"/>
    <property type="match status" value="1"/>
</dbReference>
<evidence type="ECO:0000313" key="3">
    <source>
        <dbReference type="EMBL" id="TQJ10300.1"/>
    </source>
</evidence>
<dbReference type="InterPro" id="IPR000424">
    <property type="entry name" value="Primosome_PriB/ssb"/>
</dbReference>
<dbReference type="RefSeq" id="WP_246061312.1">
    <property type="nucleotide sequence ID" value="NZ_BAAAPR010000015.1"/>
</dbReference>
<reference evidence="3 4" key="1">
    <citation type="submission" date="2019-06" db="EMBL/GenBank/DDBJ databases">
        <title>Sequencing the genomes of 1000 actinobacteria strains.</title>
        <authorList>
            <person name="Klenk H.-P."/>
        </authorList>
    </citation>
    <scope>NUCLEOTIDE SEQUENCE [LARGE SCALE GENOMIC DNA]</scope>
    <source>
        <strain evidence="3 4">DSM 18607</strain>
    </source>
</reference>
<gene>
    <name evidence="3" type="ORF">FB458_3420</name>
</gene>
<organism evidence="3 4">
    <name type="scientific">Lapillicoccus jejuensis</name>
    <dbReference type="NCBI Taxonomy" id="402171"/>
    <lineage>
        <taxon>Bacteria</taxon>
        <taxon>Bacillati</taxon>
        <taxon>Actinomycetota</taxon>
        <taxon>Actinomycetes</taxon>
        <taxon>Micrococcales</taxon>
        <taxon>Intrasporangiaceae</taxon>
        <taxon>Lapillicoccus</taxon>
    </lineage>
</organism>
<evidence type="ECO:0000256" key="2">
    <source>
        <dbReference type="PROSITE-ProRule" id="PRU00252"/>
    </source>
</evidence>
<dbReference type="PROSITE" id="PS50935">
    <property type="entry name" value="SSB"/>
    <property type="match status" value="1"/>
</dbReference>
<evidence type="ECO:0000313" key="4">
    <source>
        <dbReference type="Proteomes" id="UP000317893"/>
    </source>
</evidence>
<keyword evidence="4" id="KW-1185">Reference proteome</keyword>
<dbReference type="EMBL" id="VFMN01000001">
    <property type="protein sequence ID" value="TQJ10300.1"/>
    <property type="molecule type" value="Genomic_DNA"/>
</dbReference>
<dbReference type="Pfam" id="PF00436">
    <property type="entry name" value="SSB"/>
    <property type="match status" value="1"/>
</dbReference>
<comment type="caution">
    <text evidence="3">The sequence shown here is derived from an EMBL/GenBank/DDBJ whole genome shotgun (WGS) entry which is preliminary data.</text>
</comment>
<evidence type="ECO:0000256" key="1">
    <source>
        <dbReference type="ARBA" id="ARBA00023125"/>
    </source>
</evidence>
<protein>
    <submittedName>
        <fullName evidence="3">Single-stranded DNA-binding protein</fullName>
    </submittedName>
</protein>
<keyword evidence="1 2" id="KW-0238">DNA-binding</keyword>
<dbReference type="AlphaFoldDB" id="A0A542E4N1"/>
<dbReference type="GO" id="GO:0003697">
    <property type="term" value="F:single-stranded DNA binding"/>
    <property type="evidence" value="ECO:0007669"/>
    <property type="project" value="InterPro"/>
</dbReference>
<sequence>MGAESTMVGDPGVVEALVGDAQVAPVGPRVRVSREGAVAPMGRAAEGLLAPGVPGVNQVLLVGRVSTSAHEQEMPSGDVLVTLRLVVPRPASRTLGDRRRPRVPVDTIEIACWSAATRRRALRFSGGELVEVSGALRRRFYRAGAVALSRYEVEARSLRRVREVTAAKVVVGDVVGEAVGE</sequence>
<accession>A0A542E4N1</accession>
<name>A0A542E4N1_9MICO</name>
<dbReference type="InterPro" id="IPR012340">
    <property type="entry name" value="NA-bd_OB-fold"/>
</dbReference>
<dbReference type="SUPFAM" id="SSF50249">
    <property type="entry name" value="Nucleic acid-binding proteins"/>
    <property type="match status" value="1"/>
</dbReference>